<evidence type="ECO:0000259" key="16">
    <source>
        <dbReference type="SMART" id="SM00090"/>
    </source>
</evidence>
<sequence>MKFDTSHMRYLGNDDFRVLTAMEMGSKNHEVVPTSLIVQISGLKSASAVNRALSNLAKIKLVTRLRNAQYDGFRLSYLGYDYLALKAFVKRESLLGVGNQIGIGKESDIYVVVGKDNIQNVLKIHRLGRVSFRSVKNNRDYLKSRQSASWMYLSRLAAQKEYAFMKVLHENGFQVPTPIDQSRHQIVMSLVDGFPMRQLREHDNPGRLYSTLMEFIVKLANHGLIHCDFNEFNIMIREEFEDPDQEIVVIDFPQAISIDHPDAAQYFARDVDCIRTFFERKLHYVSEDYPRFDRDVKRIASLDLSVEASGFSKKQLKEFEKAMEQTRATAGEGEHSLDEEEDDDESENEDESGSEQDDSEQEDEEGEEEDEPKQ</sequence>
<keyword evidence="4" id="KW-0723">Serine/threonine-protein kinase</keyword>
<dbReference type="SUPFAM" id="SSF46785">
    <property type="entry name" value="Winged helix' DNA-binding domain"/>
    <property type="match status" value="1"/>
</dbReference>
<dbReference type="SUPFAM" id="SSF56112">
    <property type="entry name" value="Protein kinase-like (PK-like)"/>
    <property type="match status" value="1"/>
</dbReference>
<dbReference type="GO" id="GO:0005829">
    <property type="term" value="C:cytosol"/>
    <property type="evidence" value="ECO:0007669"/>
    <property type="project" value="TreeGrafter"/>
</dbReference>
<comment type="catalytic activity">
    <reaction evidence="11">
        <text>L-threonyl-[protein] + ATP = O-phospho-L-threonyl-[protein] + ADP + H(+)</text>
        <dbReference type="Rhea" id="RHEA:46608"/>
        <dbReference type="Rhea" id="RHEA-COMP:11060"/>
        <dbReference type="Rhea" id="RHEA-COMP:11605"/>
        <dbReference type="ChEBI" id="CHEBI:15378"/>
        <dbReference type="ChEBI" id="CHEBI:30013"/>
        <dbReference type="ChEBI" id="CHEBI:30616"/>
        <dbReference type="ChEBI" id="CHEBI:61977"/>
        <dbReference type="ChEBI" id="CHEBI:456216"/>
        <dbReference type="EC" id="2.7.11.1"/>
    </reaction>
</comment>
<dbReference type="GO" id="GO:0004674">
    <property type="term" value="F:protein serine/threonine kinase activity"/>
    <property type="evidence" value="ECO:0007669"/>
    <property type="project" value="UniProtKB-KW"/>
</dbReference>
<dbReference type="InterPro" id="IPR036388">
    <property type="entry name" value="WH-like_DNA-bd_sf"/>
</dbReference>
<gene>
    <name evidence="17" type="ORF">GNLVRS02_ARAD1C35332g</name>
</gene>
<dbReference type="FunFam" id="1.10.10.10:FF:000053">
    <property type="entry name" value="Serine/threonine-protein kinase RIO2"/>
    <property type="match status" value="1"/>
</dbReference>
<dbReference type="Pfam" id="PF09202">
    <property type="entry name" value="Rio2_N"/>
    <property type="match status" value="1"/>
</dbReference>
<reference evidence="17" key="1">
    <citation type="submission" date="2014-02" db="EMBL/GenBank/DDBJ databases">
        <authorList>
            <person name="Genoscope - CEA"/>
        </authorList>
    </citation>
    <scope>NUCLEOTIDE SEQUENCE</scope>
    <source>
        <strain evidence="17">LS3</strain>
    </source>
</reference>
<evidence type="ECO:0000256" key="1">
    <source>
        <dbReference type="ARBA" id="ARBA00001946"/>
    </source>
</evidence>
<keyword evidence="9" id="KW-0067">ATP-binding</keyword>
<evidence type="ECO:0000256" key="4">
    <source>
        <dbReference type="ARBA" id="ARBA00022527"/>
    </source>
</evidence>
<dbReference type="InterPro" id="IPR011009">
    <property type="entry name" value="Kinase-like_dom_sf"/>
</dbReference>
<evidence type="ECO:0000313" key="17">
    <source>
        <dbReference type="EMBL" id="CDP35429.1"/>
    </source>
</evidence>
<dbReference type="InterPro" id="IPR018934">
    <property type="entry name" value="RIO_dom"/>
</dbReference>
<dbReference type="PhylomeDB" id="A0A060T3P2"/>
<feature type="compositionally biased region" description="Acidic residues" evidence="15">
    <location>
        <begin position="337"/>
        <end position="374"/>
    </location>
</feature>
<dbReference type="PANTHER" id="PTHR45852">
    <property type="entry name" value="SER/THR-PROTEIN KINASE RIO2"/>
    <property type="match status" value="1"/>
</dbReference>
<evidence type="ECO:0000256" key="14">
    <source>
        <dbReference type="ARBA" id="ARBA00068837"/>
    </source>
</evidence>
<comment type="similarity">
    <text evidence="2">Belongs to the protein kinase superfamily. RIO-type Ser/Thr kinase family.</text>
</comment>
<dbReference type="PANTHER" id="PTHR45852:SF1">
    <property type="entry name" value="SERINE_THREONINE-PROTEIN KINASE RIO2"/>
    <property type="match status" value="1"/>
</dbReference>
<evidence type="ECO:0000256" key="7">
    <source>
        <dbReference type="ARBA" id="ARBA00022741"/>
    </source>
</evidence>
<keyword evidence="6" id="KW-0479">Metal-binding</keyword>
<evidence type="ECO:0000256" key="6">
    <source>
        <dbReference type="ARBA" id="ARBA00022723"/>
    </source>
</evidence>
<dbReference type="GO" id="GO:0046872">
    <property type="term" value="F:metal ion binding"/>
    <property type="evidence" value="ECO:0007669"/>
    <property type="project" value="UniProtKB-KW"/>
</dbReference>
<comment type="catalytic activity">
    <reaction evidence="12">
        <text>L-seryl-[protein] + ATP = O-phospho-L-seryl-[protein] + ADP + H(+)</text>
        <dbReference type="Rhea" id="RHEA:17989"/>
        <dbReference type="Rhea" id="RHEA-COMP:9863"/>
        <dbReference type="Rhea" id="RHEA-COMP:11604"/>
        <dbReference type="ChEBI" id="CHEBI:15378"/>
        <dbReference type="ChEBI" id="CHEBI:29999"/>
        <dbReference type="ChEBI" id="CHEBI:30616"/>
        <dbReference type="ChEBI" id="CHEBI:83421"/>
        <dbReference type="ChEBI" id="CHEBI:456216"/>
        <dbReference type="EC" id="2.7.11.1"/>
    </reaction>
</comment>
<feature type="domain" description="RIO kinase" evidence="16">
    <location>
        <begin position="66"/>
        <end position="301"/>
    </location>
</feature>
<dbReference type="EC" id="2.7.11.1" evidence="3"/>
<dbReference type="Gene3D" id="1.10.510.10">
    <property type="entry name" value="Transferase(Phosphotransferase) domain 1"/>
    <property type="match status" value="1"/>
</dbReference>
<dbReference type="FunFam" id="3.30.200.20:FF:000052">
    <property type="entry name" value="Serine/threonine-protein kinase RIO2"/>
    <property type="match status" value="1"/>
</dbReference>
<evidence type="ECO:0000256" key="9">
    <source>
        <dbReference type="ARBA" id="ARBA00022840"/>
    </source>
</evidence>
<dbReference type="CDD" id="cd05144">
    <property type="entry name" value="RIO2_C"/>
    <property type="match status" value="1"/>
</dbReference>
<evidence type="ECO:0000256" key="5">
    <source>
        <dbReference type="ARBA" id="ARBA00022679"/>
    </source>
</evidence>
<dbReference type="InterPro" id="IPR015285">
    <property type="entry name" value="RIO2_wHTH_N"/>
</dbReference>
<dbReference type="InterPro" id="IPR000687">
    <property type="entry name" value="RIO_kinase"/>
</dbReference>
<dbReference type="GO" id="GO:0005524">
    <property type="term" value="F:ATP binding"/>
    <property type="evidence" value="ECO:0007669"/>
    <property type="project" value="UniProtKB-KW"/>
</dbReference>
<name>A0A060T3P2_BLAAD</name>
<evidence type="ECO:0000256" key="15">
    <source>
        <dbReference type="SAM" id="MobiDB-lite"/>
    </source>
</evidence>
<evidence type="ECO:0000256" key="3">
    <source>
        <dbReference type="ARBA" id="ARBA00012513"/>
    </source>
</evidence>
<keyword evidence="8" id="KW-0418">Kinase</keyword>
<dbReference type="GO" id="GO:0005634">
    <property type="term" value="C:nucleus"/>
    <property type="evidence" value="ECO:0007669"/>
    <property type="project" value="TreeGrafter"/>
</dbReference>
<proteinExistence type="inferred from homology"/>
<keyword evidence="5" id="KW-0808">Transferase</keyword>
<dbReference type="Gene3D" id="1.10.10.10">
    <property type="entry name" value="Winged helix-like DNA-binding domain superfamily/Winged helix DNA-binding domain"/>
    <property type="match status" value="1"/>
</dbReference>
<dbReference type="Pfam" id="PF01163">
    <property type="entry name" value="RIO1"/>
    <property type="match status" value="1"/>
</dbReference>
<protein>
    <recommendedName>
        <fullName evidence="13">Serine/threonine-protein kinase RIO2</fullName>
        <ecNumber evidence="3">2.7.11.1</ecNumber>
    </recommendedName>
    <alternativeName>
        <fullName evidence="14">Serine/threonine-protein kinase rio2</fullName>
    </alternativeName>
</protein>
<dbReference type="GO" id="GO:0030490">
    <property type="term" value="P:maturation of SSU-rRNA"/>
    <property type="evidence" value="ECO:0007669"/>
    <property type="project" value="TreeGrafter"/>
</dbReference>
<dbReference type="Gene3D" id="3.30.200.20">
    <property type="entry name" value="Phosphorylase Kinase, domain 1"/>
    <property type="match status" value="1"/>
</dbReference>
<accession>A0A060T3P2</accession>
<reference evidence="17" key="2">
    <citation type="submission" date="2014-06" db="EMBL/GenBank/DDBJ databases">
        <title>The complete genome of Blastobotrys (Arxula) adeninivorans LS3 - a yeast of biotechnological interest.</title>
        <authorList>
            <person name="Kunze G."/>
            <person name="Gaillardin C."/>
            <person name="Czernicka M."/>
            <person name="Durrens P."/>
            <person name="Martin T."/>
            <person name="Boer E."/>
            <person name="Gabaldon T."/>
            <person name="Cruz J."/>
            <person name="Talla E."/>
            <person name="Marck C."/>
            <person name="Goffeau A."/>
            <person name="Barbe V."/>
            <person name="Baret P."/>
            <person name="Baronian K."/>
            <person name="Beier S."/>
            <person name="Bleykasten C."/>
            <person name="Bode R."/>
            <person name="Casaregola S."/>
            <person name="Despons L."/>
            <person name="Fairhead C."/>
            <person name="Giersberg M."/>
            <person name="Gierski P."/>
            <person name="Hahnel U."/>
            <person name="Hartmann A."/>
            <person name="Jankowska D."/>
            <person name="Jubin C."/>
            <person name="Jung P."/>
            <person name="Lafontaine I."/>
            <person name="Leh-Louis V."/>
            <person name="Lemaire M."/>
            <person name="Marcet-Houben M."/>
            <person name="Mascher M."/>
            <person name="Morel G."/>
            <person name="Richard G.-F."/>
            <person name="Riechen J."/>
            <person name="Sacerdot C."/>
            <person name="Sarkar A."/>
            <person name="Savel G."/>
            <person name="Schacherer J."/>
            <person name="Sherman D."/>
            <person name="Straub M.-L."/>
            <person name="Stein N."/>
            <person name="Thierry A."/>
            <person name="Trautwein-Schult A."/>
            <person name="Westhof E."/>
            <person name="Worch S."/>
            <person name="Dujon B."/>
            <person name="Souciet J.-L."/>
            <person name="Wincker P."/>
            <person name="Scholz U."/>
            <person name="Neuveglise N."/>
        </authorList>
    </citation>
    <scope>NUCLEOTIDE SEQUENCE</scope>
    <source>
        <strain evidence="17">LS3</strain>
    </source>
</reference>
<dbReference type="EMBL" id="HG937693">
    <property type="protein sequence ID" value="CDP35429.1"/>
    <property type="molecule type" value="Genomic_DNA"/>
</dbReference>
<evidence type="ECO:0000256" key="2">
    <source>
        <dbReference type="ARBA" id="ARBA00009196"/>
    </source>
</evidence>
<keyword evidence="7" id="KW-0547">Nucleotide-binding</keyword>
<evidence type="ECO:0000256" key="12">
    <source>
        <dbReference type="ARBA" id="ARBA00048679"/>
    </source>
</evidence>
<dbReference type="SMART" id="SM00090">
    <property type="entry name" value="RIO"/>
    <property type="match status" value="1"/>
</dbReference>
<dbReference type="InterPro" id="IPR036390">
    <property type="entry name" value="WH_DNA-bd_sf"/>
</dbReference>
<evidence type="ECO:0000256" key="10">
    <source>
        <dbReference type="ARBA" id="ARBA00022842"/>
    </source>
</evidence>
<dbReference type="InterPro" id="IPR030484">
    <property type="entry name" value="Rio2"/>
</dbReference>
<dbReference type="AlphaFoldDB" id="A0A060T3P2"/>
<dbReference type="GO" id="GO:0030688">
    <property type="term" value="C:preribosome, small subunit precursor"/>
    <property type="evidence" value="ECO:0007669"/>
    <property type="project" value="TreeGrafter"/>
</dbReference>
<evidence type="ECO:0000256" key="13">
    <source>
        <dbReference type="ARBA" id="ARBA00068353"/>
    </source>
</evidence>
<organism evidence="17">
    <name type="scientific">Blastobotrys adeninivorans</name>
    <name type="common">Yeast</name>
    <name type="synonym">Arxula adeninivorans</name>
    <dbReference type="NCBI Taxonomy" id="409370"/>
    <lineage>
        <taxon>Eukaryota</taxon>
        <taxon>Fungi</taxon>
        <taxon>Dikarya</taxon>
        <taxon>Ascomycota</taxon>
        <taxon>Saccharomycotina</taxon>
        <taxon>Dipodascomycetes</taxon>
        <taxon>Dipodascales</taxon>
        <taxon>Trichomonascaceae</taxon>
        <taxon>Blastobotrys</taxon>
    </lineage>
</organism>
<feature type="region of interest" description="Disordered" evidence="15">
    <location>
        <begin position="322"/>
        <end position="374"/>
    </location>
</feature>
<evidence type="ECO:0000256" key="8">
    <source>
        <dbReference type="ARBA" id="ARBA00022777"/>
    </source>
</evidence>
<evidence type="ECO:0000256" key="11">
    <source>
        <dbReference type="ARBA" id="ARBA00047899"/>
    </source>
</evidence>
<keyword evidence="10" id="KW-0460">Magnesium</keyword>
<comment type="cofactor">
    <cofactor evidence="1">
        <name>Mg(2+)</name>
        <dbReference type="ChEBI" id="CHEBI:18420"/>
    </cofactor>
</comment>